<dbReference type="SUPFAM" id="SSF53098">
    <property type="entry name" value="Ribonuclease H-like"/>
    <property type="match status" value="1"/>
</dbReference>
<dbReference type="GO" id="GO:0003676">
    <property type="term" value="F:nucleic acid binding"/>
    <property type="evidence" value="ECO:0007669"/>
    <property type="project" value="InterPro"/>
</dbReference>
<feature type="domain" description="3'-5' exonuclease" evidence="2">
    <location>
        <begin position="150"/>
        <end position="342"/>
    </location>
</feature>
<dbReference type="GO" id="GO:0008408">
    <property type="term" value="F:3'-5' exonuclease activity"/>
    <property type="evidence" value="ECO:0007669"/>
    <property type="project" value="InterPro"/>
</dbReference>
<feature type="region of interest" description="Disordered" evidence="1">
    <location>
        <begin position="429"/>
        <end position="461"/>
    </location>
</feature>
<dbReference type="PANTHER" id="PTHR46628:SF1">
    <property type="entry name" value="PIRNA BIOGENESIS PROTEIN EXD1"/>
    <property type="match status" value="1"/>
</dbReference>
<accession>A0A0B7APJ8</accession>
<proteinExistence type="predicted"/>
<evidence type="ECO:0000259" key="2">
    <source>
        <dbReference type="SMART" id="SM00474"/>
    </source>
</evidence>
<dbReference type="InterPro" id="IPR012337">
    <property type="entry name" value="RNaseH-like_sf"/>
</dbReference>
<dbReference type="InterPro" id="IPR036397">
    <property type="entry name" value="RNaseH_sf"/>
</dbReference>
<dbReference type="AlphaFoldDB" id="A0A0B7APJ8"/>
<protein>
    <recommendedName>
        <fullName evidence="2">3'-5' exonuclease domain-containing protein</fullName>
    </recommendedName>
</protein>
<evidence type="ECO:0000313" key="3">
    <source>
        <dbReference type="EMBL" id="CEK81921.1"/>
    </source>
</evidence>
<dbReference type="InterPro" id="IPR052144">
    <property type="entry name" value="piRNA_biogenesis_EXD1"/>
</dbReference>
<reference evidence="3" key="1">
    <citation type="submission" date="2014-12" db="EMBL/GenBank/DDBJ databases">
        <title>Insight into the proteome of Arion vulgaris.</title>
        <authorList>
            <person name="Aradska J."/>
            <person name="Bulat T."/>
            <person name="Smidak R."/>
            <person name="Sarate P."/>
            <person name="Gangsoo J."/>
            <person name="Sialana F."/>
            <person name="Bilban M."/>
            <person name="Lubec G."/>
        </authorList>
    </citation>
    <scope>NUCLEOTIDE SEQUENCE</scope>
    <source>
        <tissue evidence="3">Skin</tissue>
    </source>
</reference>
<feature type="compositionally biased region" description="Polar residues" evidence="1">
    <location>
        <begin position="436"/>
        <end position="454"/>
    </location>
</feature>
<dbReference type="GO" id="GO:1990923">
    <property type="term" value="C:PET complex"/>
    <property type="evidence" value="ECO:0007669"/>
    <property type="project" value="TreeGrafter"/>
</dbReference>
<dbReference type="EMBL" id="HACG01035056">
    <property type="protein sequence ID" value="CEK81921.1"/>
    <property type="molecule type" value="Transcribed_RNA"/>
</dbReference>
<dbReference type="GO" id="GO:0034587">
    <property type="term" value="P:piRNA processing"/>
    <property type="evidence" value="ECO:0007669"/>
    <property type="project" value="TreeGrafter"/>
</dbReference>
<feature type="non-terminal residue" evidence="3">
    <location>
        <position position="1"/>
    </location>
</feature>
<organism evidence="3">
    <name type="scientific">Arion vulgaris</name>
    <dbReference type="NCBI Taxonomy" id="1028688"/>
    <lineage>
        <taxon>Eukaryota</taxon>
        <taxon>Metazoa</taxon>
        <taxon>Spiralia</taxon>
        <taxon>Lophotrochozoa</taxon>
        <taxon>Mollusca</taxon>
        <taxon>Gastropoda</taxon>
        <taxon>Heterobranchia</taxon>
        <taxon>Euthyneura</taxon>
        <taxon>Panpulmonata</taxon>
        <taxon>Eupulmonata</taxon>
        <taxon>Stylommatophora</taxon>
        <taxon>Helicina</taxon>
        <taxon>Arionoidea</taxon>
        <taxon>Arionidae</taxon>
        <taxon>Arion</taxon>
    </lineage>
</organism>
<name>A0A0B7APJ8_9EUPU</name>
<feature type="region of interest" description="Disordered" evidence="1">
    <location>
        <begin position="637"/>
        <end position="658"/>
    </location>
</feature>
<dbReference type="Gene3D" id="3.30.420.10">
    <property type="entry name" value="Ribonuclease H-like superfamily/Ribonuclease H"/>
    <property type="match status" value="1"/>
</dbReference>
<dbReference type="InterPro" id="IPR002562">
    <property type="entry name" value="3'-5'_exonuclease_dom"/>
</dbReference>
<feature type="compositionally biased region" description="Polar residues" evidence="1">
    <location>
        <begin position="637"/>
        <end position="647"/>
    </location>
</feature>
<gene>
    <name evidence="3" type="primary">ORF128667</name>
</gene>
<dbReference type="SMART" id="SM00474">
    <property type="entry name" value="35EXOc"/>
    <property type="match status" value="1"/>
</dbReference>
<dbReference type="PANTHER" id="PTHR46628">
    <property type="entry name" value="PIRNA BIOGENESIS PROTEIN EXD1"/>
    <property type="match status" value="1"/>
</dbReference>
<evidence type="ECO:0000256" key="1">
    <source>
        <dbReference type="SAM" id="MobiDB-lite"/>
    </source>
</evidence>
<dbReference type="Pfam" id="PF01612">
    <property type="entry name" value="DNA_pol_A_exo1"/>
    <property type="match status" value="1"/>
</dbReference>
<sequence length="908" mass="102531">RILTPSMMFDKLTPDCRVTLSTRSRATFTGVLHSYDEASGKIILKNVTTAGTKLYGPQHFYRSDLTNLQSLDKSICASSCKPIPEKSSSSGFKTFASTKTVPPHLLRLENIDTDELAMANIFREDNARDQGFGSGEDGPLVEIQDYYEKDGCVIICKVCDKFFESILYIMEQDVVGVTFEGVNIGRNGTLSLIQVATEDSVIVFDMLRLGKHAFDEGLQALFEASNIVKVIHDCRWISDMMQEKYNINMVNIFDTQVANAIVYKIVHKGDWPRFVESLPSCLVKHLNLPVEKVSFVKIRERLSEKDQSVWLQRPLSDSLLSAAKKNVIYLIQLRRVLINKLLYEFRIGVDIYQNHVRKLNGDIESCRNHGHLLPYAFLEIPKLVNYTFAGSRHILSSDNHIKGFQDNCFDITDNQIVFSRDSVWHKSKEASGMSRKYSQQPLERGRSTSTSNCGEYNINNTNNSSMNNRGYTCDSYLSDNKISEDRGIKLNKDDQQDNISYLQKENIGVNYQASNTSRQIVNNSNHMENTELENIPRYKSDSCFSVKTDKEKRLDNVDTSITERQEQQKNLSEHLLSIHRTKRLQKHAENVLPTDNIQPPSHSSSDMGSNGIRHSKLWQAVHAKHKTPELSCDLSASTENSDQQEFLSGSEPECDSRQEKVPETFLKAKETFQQFDRLNFAYVEKSNKLSPSVESSSFNDPPSSLHHPLAMSRISHFSSTKTDFDNSSRCDTETILTRLVPSGTDIIQNKGLECLSAMSAGFTEMSGCKKKMMRNVNKEQKATDDDDFNEATLPQTLTPKDDFGSIPMHGSLKRQQEIPLGMPFGIGDPFSDPKCSLQQSENTKLFLEPHLTFNDDSVVQDTDPESIHNLQILQKTLKVATSTSSTNLRHILLPPKTAPSGCILSHNK</sequence>